<dbReference type="AlphaFoldDB" id="A0A1H2BEL5"/>
<dbReference type="RefSeq" id="WP_174556583.1">
    <property type="nucleotide sequence ID" value="NZ_LT629750.1"/>
</dbReference>
<dbReference type="EMBL" id="LT629750">
    <property type="protein sequence ID" value="SDT56705.1"/>
    <property type="molecule type" value="Genomic_DNA"/>
</dbReference>
<feature type="compositionally biased region" description="Basic residues" evidence="1">
    <location>
        <begin position="107"/>
        <end position="116"/>
    </location>
</feature>
<evidence type="ECO:0000313" key="4">
    <source>
        <dbReference type="Proteomes" id="UP000243904"/>
    </source>
</evidence>
<protein>
    <recommendedName>
        <fullName evidence="5">Secreted protein</fullName>
    </recommendedName>
</protein>
<feature type="signal peptide" evidence="2">
    <location>
        <begin position="1"/>
        <end position="18"/>
    </location>
</feature>
<proteinExistence type="predicted"/>
<keyword evidence="2" id="KW-0732">Signal</keyword>
<organism evidence="3 4">
    <name type="scientific">Bradyrhizobium canariense</name>
    <dbReference type="NCBI Taxonomy" id="255045"/>
    <lineage>
        <taxon>Bacteria</taxon>
        <taxon>Pseudomonadati</taxon>
        <taxon>Pseudomonadota</taxon>
        <taxon>Alphaproteobacteria</taxon>
        <taxon>Hyphomicrobiales</taxon>
        <taxon>Nitrobacteraceae</taxon>
        <taxon>Bradyrhizobium</taxon>
    </lineage>
</organism>
<dbReference type="Proteomes" id="UP000243904">
    <property type="component" value="Chromosome I"/>
</dbReference>
<evidence type="ECO:0008006" key="5">
    <source>
        <dbReference type="Google" id="ProtNLM"/>
    </source>
</evidence>
<feature type="region of interest" description="Disordered" evidence="1">
    <location>
        <begin position="92"/>
        <end position="116"/>
    </location>
</feature>
<keyword evidence="4" id="KW-1185">Reference proteome</keyword>
<evidence type="ECO:0000256" key="1">
    <source>
        <dbReference type="SAM" id="MobiDB-lite"/>
    </source>
</evidence>
<evidence type="ECO:0000256" key="2">
    <source>
        <dbReference type="SAM" id="SignalP"/>
    </source>
</evidence>
<gene>
    <name evidence="3" type="ORF">SAMN05444158_7100</name>
</gene>
<evidence type="ECO:0000313" key="3">
    <source>
        <dbReference type="EMBL" id="SDT56705.1"/>
    </source>
</evidence>
<accession>A0A1H2BEL5</accession>
<feature type="chain" id="PRO_5009269865" description="Secreted protein" evidence="2">
    <location>
        <begin position="19"/>
        <end position="116"/>
    </location>
</feature>
<sequence>MRALVVLVAIFFSTNAFAKGAPRAQTEMDKLRDCLTIEDGSKERLDCYNGIVPPDPKPKPPVAKVVADCKFLKEEDERFQSLFGAASAVSASESCSKGRSESSTVKVTRRRSARGI</sequence>
<name>A0A1H2BEL5_9BRAD</name>
<feature type="compositionally biased region" description="Low complexity" evidence="1">
    <location>
        <begin position="92"/>
        <end position="103"/>
    </location>
</feature>
<reference evidence="4" key="1">
    <citation type="submission" date="2016-10" db="EMBL/GenBank/DDBJ databases">
        <authorList>
            <person name="Varghese N."/>
            <person name="Submissions S."/>
        </authorList>
    </citation>
    <scope>NUCLEOTIDE SEQUENCE [LARGE SCALE GENOMIC DNA]</scope>
    <source>
        <strain evidence="4">GAS369</strain>
    </source>
</reference>